<feature type="compositionally biased region" description="Basic and acidic residues" evidence="1">
    <location>
        <begin position="202"/>
        <end position="230"/>
    </location>
</feature>
<feature type="region of interest" description="Disordered" evidence="1">
    <location>
        <begin position="183"/>
        <end position="281"/>
    </location>
</feature>
<organism evidence="2 3">
    <name type="scientific">Kibdelosporangium lantanae</name>
    <dbReference type="NCBI Taxonomy" id="1497396"/>
    <lineage>
        <taxon>Bacteria</taxon>
        <taxon>Bacillati</taxon>
        <taxon>Actinomycetota</taxon>
        <taxon>Actinomycetes</taxon>
        <taxon>Pseudonocardiales</taxon>
        <taxon>Pseudonocardiaceae</taxon>
        <taxon>Kibdelosporangium</taxon>
    </lineage>
</organism>
<comment type="caution">
    <text evidence="2">The sequence shown here is derived from an EMBL/GenBank/DDBJ whole genome shotgun (WGS) entry which is preliminary data.</text>
</comment>
<gene>
    <name evidence="2" type="ORF">ACFQ1S_33575</name>
</gene>
<sequence>LGAGDRWGNIEGVISFFRDHSMGAPGTWVSYVDSGIVEGIERGVVIALGRSDDGYGNPGSARWASYLTRLHNGELTVRDEHDRAWSEAEQASTDHGVDLAENVHGIKPSAVERRFFLFTQFYRWTLRNRPAVLDMLLVSGGLINPVLPFQRVPFLDWFTDVSNPVPSRKGCEVAYAVARLDPVAGEPRPTADPGARQAISPRLERDGAGRERDDGHDQRRAERPLEDEPLVRAQIDTAHANQDERGRGQRAEREPRGHLPEDGRCPDLGRAAAERRRGLRQ</sequence>
<keyword evidence="3" id="KW-1185">Reference proteome</keyword>
<evidence type="ECO:0000313" key="3">
    <source>
        <dbReference type="Proteomes" id="UP001597045"/>
    </source>
</evidence>
<evidence type="ECO:0000256" key="1">
    <source>
        <dbReference type="SAM" id="MobiDB-lite"/>
    </source>
</evidence>
<protein>
    <submittedName>
        <fullName evidence="2">Uncharacterized protein</fullName>
    </submittedName>
</protein>
<reference evidence="3" key="1">
    <citation type="journal article" date="2019" name="Int. J. Syst. Evol. Microbiol.">
        <title>The Global Catalogue of Microorganisms (GCM) 10K type strain sequencing project: providing services to taxonomists for standard genome sequencing and annotation.</title>
        <authorList>
            <consortium name="The Broad Institute Genomics Platform"/>
            <consortium name="The Broad Institute Genome Sequencing Center for Infectious Disease"/>
            <person name="Wu L."/>
            <person name="Ma J."/>
        </authorList>
    </citation>
    <scope>NUCLEOTIDE SEQUENCE [LARGE SCALE GENOMIC DNA]</scope>
    <source>
        <strain evidence="3">JCM 31486</strain>
    </source>
</reference>
<evidence type="ECO:0000313" key="2">
    <source>
        <dbReference type="EMBL" id="MFD1050104.1"/>
    </source>
</evidence>
<feature type="non-terminal residue" evidence="2">
    <location>
        <position position="1"/>
    </location>
</feature>
<dbReference type="Proteomes" id="UP001597045">
    <property type="component" value="Unassembled WGS sequence"/>
</dbReference>
<proteinExistence type="predicted"/>
<feature type="non-terminal residue" evidence="2">
    <location>
        <position position="281"/>
    </location>
</feature>
<dbReference type="EMBL" id="JBHTIS010002610">
    <property type="protein sequence ID" value="MFD1050104.1"/>
    <property type="molecule type" value="Genomic_DNA"/>
</dbReference>
<feature type="compositionally biased region" description="Basic and acidic residues" evidence="1">
    <location>
        <begin position="241"/>
        <end position="281"/>
    </location>
</feature>
<name>A0ABW3MKD0_9PSEU</name>
<accession>A0ABW3MKD0</accession>